<dbReference type="SMART" id="SM00091">
    <property type="entry name" value="PAS"/>
    <property type="match status" value="3"/>
</dbReference>
<dbReference type="InterPro" id="IPR000160">
    <property type="entry name" value="GGDEF_dom"/>
</dbReference>
<dbReference type="NCBIfam" id="TIGR00254">
    <property type="entry name" value="GGDEF"/>
    <property type="match status" value="1"/>
</dbReference>
<sequence length="854" mass="93145">MERWEDGDFGHDTADVDDTPEETQAIRNAVARALALDRELPLAAVLSRARIGLLHRDRQRRVVAVNDRFCELAGRDAAALSGLAVEALLHPDDLSMVTALYARHQIRSTPFEVEARFVRPNGSSLWCDINVSFVCDAAGVAVSTITIAQDISARRAAEERMRESEEHYRHTVELNPQITWTAGPGGQIESVSSRWETVTGGKPSEALGARWLVALHPEDRTPTEAAWRKAIASGAPVDIEYRLRSPEGDFRWFRSRAAARCDAAGATIRWYGTLEDIHDRKLAERALRDSEKRFRLAAHAAGLGIWDYNALTGTREWSDELKAMLGLPLETPAAVAIALARVVPADRHRLQALIAAVEAGDGNHRFETTLRILRADTGAERWIKTGGWRIEAPSGRLSRVLVTTRDVTEERTAQERIRFAAHHDSLTGLPNRATFNERLETAIANSRHHGGGVALVLIDVDHLKETNDTVGHDAGDAVLRALGERVHGVLGDGCMVARLGGDEFAAVIESPGEAAAEVARVRAALAAVREPLSYDGRILDCQATAGGSLFPAHGATATELLKAADIALYAAKANSRGELLMFEPPMRADLQRRSSMLSIARDIIRDDRILPYYQPKIAFASGTVCGFEALLRWHHPTYGAQLPATIAAAFEDYDLAQGLSERMLGAIVGDMRRWLDAGLDFGRIAFNLSPAEFRRDDLTDRILGRLARAGVPADRLELEVTETVFVGRGAECVATMLETFHRAGVHIALDDFGTGYASLTHLKAFPVDTIKIDRSFINHLDRDAGDAAIVDAVVALGHRLGMTVVAEGIETEAQAHHLLALGCDIGQGFWFGHSGPADTVPSVLARRHLVRVAG</sequence>
<organism evidence="6 7">
    <name type="scientific">Sphingomonas kyungheensis</name>
    <dbReference type="NCBI Taxonomy" id="1069987"/>
    <lineage>
        <taxon>Bacteria</taxon>
        <taxon>Pseudomonadati</taxon>
        <taxon>Pseudomonadota</taxon>
        <taxon>Alphaproteobacteria</taxon>
        <taxon>Sphingomonadales</taxon>
        <taxon>Sphingomonadaceae</taxon>
        <taxon>Sphingomonas</taxon>
    </lineage>
</organism>
<dbReference type="PROSITE" id="PS50113">
    <property type="entry name" value="PAC"/>
    <property type="match status" value="3"/>
</dbReference>
<feature type="domain" description="GGDEF" evidence="5">
    <location>
        <begin position="451"/>
        <end position="584"/>
    </location>
</feature>
<dbReference type="InterPro" id="IPR052155">
    <property type="entry name" value="Biofilm_reg_signaling"/>
</dbReference>
<keyword evidence="7" id="KW-1185">Reference proteome</keyword>
<feature type="domain" description="PAC" evidence="3">
    <location>
        <begin position="237"/>
        <end position="289"/>
    </location>
</feature>
<feature type="compositionally biased region" description="Basic and acidic residues" evidence="1">
    <location>
        <begin position="1"/>
        <end position="14"/>
    </location>
</feature>
<dbReference type="Pfam" id="PF00990">
    <property type="entry name" value="GGDEF"/>
    <property type="match status" value="1"/>
</dbReference>
<evidence type="ECO:0000256" key="1">
    <source>
        <dbReference type="SAM" id="MobiDB-lite"/>
    </source>
</evidence>
<dbReference type="PANTHER" id="PTHR44757">
    <property type="entry name" value="DIGUANYLATE CYCLASE DGCP"/>
    <property type="match status" value="1"/>
</dbReference>
<dbReference type="InterPro" id="IPR029787">
    <property type="entry name" value="Nucleotide_cyclase"/>
</dbReference>
<dbReference type="Pfam" id="PF00563">
    <property type="entry name" value="EAL"/>
    <property type="match status" value="1"/>
</dbReference>
<dbReference type="SMART" id="SM00052">
    <property type="entry name" value="EAL"/>
    <property type="match status" value="1"/>
</dbReference>
<dbReference type="Pfam" id="PF08447">
    <property type="entry name" value="PAS_3"/>
    <property type="match status" value="2"/>
</dbReference>
<dbReference type="Gene3D" id="3.30.450.20">
    <property type="entry name" value="PAS domain"/>
    <property type="match status" value="3"/>
</dbReference>
<comment type="caution">
    <text evidence="6">The sequence shown here is derived from an EMBL/GenBank/DDBJ whole genome shotgun (WGS) entry which is preliminary data.</text>
</comment>
<accession>A0ABU8GYW6</accession>
<feature type="domain" description="PAS" evidence="2">
    <location>
        <begin position="164"/>
        <end position="234"/>
    </location>
</feature>
<evidence type="ECO:0000259" key="5">
    <source>
        <dbReference type="PROSITE" id="PS50887"/>
    </source>
</evidence>
<dbReference type="PROSITE" id="PS50112">
    <property type="entry name" value="PAS"/>
    <property type="match status" value="2"/>
</dbReference>
<feature type="domain" description="PAC" evidence="3">
    <location>
        <begin position="111"/>
        <end position="163"/>
    </location>
</feature>
<dbReference type="InterPro" id="IPR000700">
    <property type="entry name" value="PAS-assoc_C"/>
</dbReference>
<feature type="domain" description="PAC" evidence="3">
    <location>
        <begin position="366"/>
        <end position="419"/>
    </location>
</feature>
<dbReference type="PROSITE" id="PS50883">
    <property type="entry name" value="EAL"/>
    <property type="match status" value="1"/>
</dbReference>
<evidence type="ECO:0000259" key="2">
    <source>
        <dbReference type="PROSITE" id="PS50112"/>
    </source>
</evidence>
<proteinExistence type="predicted"/>
<dbReference type="Gene3D" id="3.30.70.270">
    <property type="match status" value="1"/>
</dbReference>
<dbReference type="InterPro" id="IPR001633">
    <property type="entry name" value="EAL_dom"/>
</dbReference>
<name>A0ABU8GYW6_9SPHN</name>
<dbReference type="PANTHER" id="PTHR44757:SF2">
    <property type="entry name" value="BIOFILM ARCHITECTURE MAINTENANCE PROTEIN MBAA"/>
    <property type="match status" value="1"/>
</dbReference>
<dbReference type="SUPFAM" id="SSF141868">
    <property type="entry name" value="EAL domain-like"/>
    <property type="match status" value="1"/>
</dbReference>
<dbReference type="CDD" id="cd01949">
    <property type="entry name" value="GGDEF"/>
    <property type="match status" value="1"/>
</dbReference>
<feature type="domain" description="PAS" evidence="2">
    <location>
        <begin position="38"/>
        <end position="109"/>
    </location>
</feature>
<feature type="region of interest" description="Disordered" evidence="1">
    <location>
        <begin position="1"/>
        <end position="20"/>
    </location>
</feature>
<dbReference type="InterPro" id="IPR035965">
    <property type="entry name" value="PAS-like_dom_sf"/>
</dbReference>
<dbReference type="RefSeq" id="WP_336544437.1">
    <property type="nucleotide sequence ID" value="NZ_JBBBDM010000001.1"/>
</dbReference>
<dbReference type="InterPro" id="IPR000014">
    <property type="entry name" value="PAS"/>
</dbReference>
<dbReference type="SMART" id="SM00267">
    <property type="entry name" value="GGDEF"/>
    <property type="match status" value="1"/>
</dbReference>
<protein>
    <submittedName>
        <fullName evidence="6">EAL domain-containing protein</fullName>
    </submittedName>
</protein>
<feature type="domain" description="EAL" evidence="4">
    <location>
        <begin position="593"/>
        <end position="848"/>
    </location>
</feature>
<dbReference type="InterPro" id="IPR035919">
    <property type="entry name" value="EAL_sf"/>
</dbReference>
<dbReference type="SUPFAM" id="SSF55785">
    <property type="entry name" value="PYP-like sensor domain (PAS domain)"/>
    <property type="match status" value="3"/>
</dbReference>
<dbReference type="CDD" id="cd00130">
    <property type="entry name" value="PAS"/>
    <property type="match status" value="2"/>
</dbReference>
<dbReference type="Gene3D" id="3.20.20.450">
    <property type="entry name" value="EAL domain"/>
    <property type="match status" value="1"/>
</dbReference>
<dbReference type="InterPro" id="IPR013655">
    <property type="entry name" value="PAS_fold_3"/>
</dbReference>
<evidence type="ECO:0000259" key="4">
    <source>
        <dbReference type="PROSITE" id="PS50883"/>
    </source>
</evidence>
<dbReference type="SUPFAM" id="SSF55073">
    <property type="entry name" value="Nucleotide cyclase"/>
    <property type="match status" value="1"/>
</dbReference>
<dbReference type="Proteomes" id="UP001367771">
    <property type="component" value="Unassembled WGS sequence"/>
</dbReference>
<dbReference type="SMART" id="SM00086">
    <property type="entry name" value="PAC"/>
    <property type="match status" value="3"/>
</dbReference>
<evidence type="ECO:0000313" key="6">
    <source>
        <dbReference type="EMBL" id="MEI5686038.1"/>
    </source>
</evidence>
<dbReference type="InterPro" id="IPR043128">
    <property type="entry name" value="Rev_trsase/Diguanyl_cyclase"/>
</dbReference>
<dbReference type="CDD" id="cd01948">
    <property type="entry name" value="EAL"/>
    <property type="match status" value="1"/>
</dbReference>
<dbReference type="EMBL" id="JBBBDM010000001">
    <property type="protein sequence ID" value="MEI5686038.1"/>
    <property type="molecule type" value="Genomic_DNA"/>
</dbReference>
<gene>
    <name evidence="6" type="ORF">V8201_02975</name>
</gene>
<evidence type="ECO:0000259" key="3">
    <source>
        <dbReference type="PROSITE" id="PS50113"/>
    </source>
</evidence>
<evidence type="ECO:0000313" key="7">
    <source>
        <dbReference type="Proteomes" id="UP001367771"/>
    </source>
</evidence>
<reference evidence="6 7" key="1">
    <citation type="journal article" date="2013" name="Int. J. Syst. Evol. Microbiol.">
        <title>Sphingomonas kyungheensis sp. nov., a bacterium with ginsenoside-converting activity isolated from soil of a ginseng field.</title>
        <authorList>
            <person name="Son H.M."/>
            <person name="Yang J.E."/>
            <person name="Park Y."/>
            <person name="Han C.K."/>
            <person name="Kim S.G."/>
            <person name="Kook M."/>
            <person name="Yi T.H."/>
        </authorList>
    </citation>
    <scope>NUCLEOTIDE SEQUENCE [LARGE SCALE GENOMIC DNA]</scope>
    <source>
        <strain evidence="6 7">LMG 26582</strain>
    </source>
</reference>
<dbReference type="PROSITE" id="PS50887">
    <property type="entry name" value="GGDEF"/>
    <property type="match status" value="1"/>
</dbReference>
<dbReference type="InterPro" id="IPR001610">
    <property type="entry name" value="PAC"/>
</dbReference>
<dbReference type="NCBIfam" id="TIGR00229">
    <property type="entry name" value="sensory_box"/>
    <property type="match status" value="3"/>
</dbReference>